<proteinExistence type="predicted"/>
<reference evidence="1" key="1">
    <citation type="submission" date="2025-08" db="UniProtKB">
        <authorList>
            <consortium name="RefSeq"/>
        </authorList>
    </citation>
    <scope>IDENTIFICATION</scope>
    <source>
        <tissue evidence="1">Leukocyte</tissue>
    </source>
</reference>
<sequence>MFQHSKCLKHLTLSQTDMAALTGGKGFPFLFQHIRDGINIRQTCNLIFSLCRYNNRLAEHIVSMLFTSIAKLTPEAANPFFKLLTMLMEFAGGPPGMPPFASYILQRIWEVSLAHVFRIYLPKGFTFLDHQYHLKY</sequence>
<dbReference type="AlphaFoldDB" id="A0A8B7UA59"/>
<protein>
    <submittedName>
        <fullName evidence="1">Ubiquitin carboxyl-terminal hydrolase 34-like isoform X2</fullName>
    </submittedName>
</protein>
<name>A0A8B7UA59_CASCN</name>
<organism evidence="1">
    <name type="scientific">Castor canadensis</name>
    <name type="common">American beaver</name>
    <dbReference type="NCBI Taxonomy" id="51338"/>
    <lineage>
        <taxon>Eukaryota</taxon>
        <taxon>Metazoa</taxon>
        <taxon>Chordata</taxon>
        <taxon>Craniata</taxon>
        <taxon>Vertebrata</taxon>
        <taxon>Euteleostomi</taxon>
        <taxon>Mammalia</taxon>
        <taxon>Eutheria</taxon>
        <taxon>Euarchontoglires</taxon>
        <taxon>Glires</taxon>
        <taxon>Rodentia</taxon>
        <taxon>Castorimorpha</taxon>
        <taxon>Castoridae</taxon>
        <taxon>Castor</taxon>
    </lineage>
</organism>
<gene>
    <name evidence="1" type="primary">LOC109684391</name>
</gene>
<dbReference type="OrthoDB" id="289038at2759"/>
<evidence type="ECO:0000313" key="1">
    <source>
        <dbReference type="RefSeq" id="XP_020016366.1"/>
    </source>
</evidence>
<dbReference type="RefSeq" id="XP_020016366.1">
    <property type="nucleotide sequence ID" value="XM_020160777.1"/>
</dbReference>
<accession>A0A8B7UA59</accession>